<dbReference type="GO" id="GO:0044615">
    <property type="term" value="C:nuclear pore nuclear basket"/>
    <property type="evidence" value="ECO:0007669"/>
    <property type="project" value="TreeGrafter"/>
</dbReference>
<name>A0A9P8T5I6_9ASCO</name>
<evidence type="ECO:0000313" key="11">
    <source>
        <dbReference type="EMBL" id="KAH3667023.1"/>
    </source>
</evidence>
<keyword evidence="4" id="KW-0653">Protein transport</keyword>
<feature type="region of interest" description="Disordered" evidence="9">
    <location>
        <begin position="95"/>
        <end position="118"/>
    </location>
</feature>
<keyword evidence="5" id="KW-0811">Translocation</keyword>
<dbReference type="GO" id="GO:0006607">
    <property type="term" value="P:NLS-bearing protein import into nucleus"/>
    <property type="evidence" value="ECO:0007669"/>
    <property type="project" value="TreeGrafter"/>
</dbReference>
<protein>
    <recommendedName>
        <fullName evidence="10">RRM Nup35-type domain-containing protein</fullName>
    </recommendedName>
</protein>
<evidence type="ECO:0000256" key="1">
    <source>
        <dbReference type="ARBA" id="ARBA00004567"/>
    </source>
</evidence>
<evidence type="ECO:0000256" key="7">
    <source>
        <dbReference type="ARBA" id="ARBA00023242"/>
    </source>
</evidence>
<dbReference type="GO" id="GO:0005543">
    <property type="term" value="F:phospholipid binding"/>
    <property type="evidence" value="ECO:0007669"/>
    <property type="project" value="TreeGrafter"/>
</dbReference>
<dbReference type="PANTHER" id="PTHR21527">
    <property type="entry name" value="NUCLEOPORIN NUP35"/>
    <property type="match status" value="1"/>
</dbReference>
<dbReference type="GO" id="GO:0044613">
    <property type="term" value="C:nuclear pore central transport channel"/>
    <property type="evidence" value="ECO:0007669"/>
    <property type="project" value="TreeGrafter"/>
</dbReference>
<keyword evidence="7 8" id="KW-0539">Nucleus</keyword>
<evidence type="ECO:0000256" key="9">
    <source>
        <dbReference type="SAM" id="MobiDB-lite"/>
    </source>
</evidence>
<dbReference type="SUPFAM" id="SSF54928">
    <property type="entry name" value="RNA-binding domain, RBD"/>
    <property type="match status" value="1"/>
</dbReference>
<dbReference type="CDD" id="cd12721">
    <property type="entry name" value="RRM_Nup53p_fungi"/>
    <property type="match status" value="1"/>
</dbReference>
<dbReference type="GO" id="GO:0017056">
    <property type="term" value="F:structural constituent of nuclear pore"/>
    <property type="evidence" value="ECO:0007669"/>
    <property type="project" value="TreeGrafter"/>
</dbReference>
<feature type="compositionally biased region" description="Basic and acidic residues" evidence="9">
    <location>
        <begin position="254"/>
        <end position="266"/>
    </location>
</feature>
<evidence type="ECO:0000256" key="6">
    <source>
        <dbReference type="ARBA" id="ARBA00023132"/>
    </source>
</evidence>
<dbReference type="OrthoDB" id="1733656at2759"/>
<accession>A0A9P8T5I6</accession>
<dbReference type="PROSITE" id="PS51472">
    <property type="entry name" value="RRM_NUP35"/>
    <property type="match status" value="1"/>
</dbReference>
<evidence type="ECO:0000256" key="3">
    <source>
        <dbReference type="ARBA" id="ARBA00022816"/>
    </source>
</evidence>
<comment type="caution">
    <text evidence="11">The sequence shown here is derived from an EMBL/GenBank/DDBJ whole genome shotgun (WGS) entry which is preliminary data.</text>
</comment>
<keyword evidence="2 8" id="KW-0813">Transport</keyword>
<dbReference type="PANTHER" id="PTHR21527:SF6">
    <property type="entry name" value="NUCLEOPORIN NUP35"/>
    <property type="match status" value="1"/>
</dbReference>
<evidence type="ECO:0000259" key="10">
    <source>
        <dbReference type="PROSITE" id="PS51472"/>
    </source>
</evidence>
<dbReference type="Gene3D" id="3.30.70.330">
    <property type="match status" value="1"/>
</dbReference>
<proteinExistence type="predicted"/>
<dbReference type="GO" id="GO:0006999">
    <property type="term" value="P:nuclear pore organization"/>
    <property type="evidence" value="ECO:0007669"/>
    <property type="project" value="TreeGrafter"/>
</dbReference>
<comment type="subcellular location">
    <subcellularLocation>
        <location evidence="1">Nucleus</location>
        <location evidence="1">Nuclear pore complex</location>
    </subcellularLocation>
</comment>
<dbReference type="GO" id="GO:0003676">
    <property type="term" value="F:nucleic acid binding"/>
    <property type="evidence" value="ECO:0007669"/>
    <property type="project" value="InterPro"/>
</dbReference>
<dbReference type="EMBL" id="JAEUBF010001392">
    <property type="protein sequence ID" value="KAH3667023.1"/>
    <property type="molecule type" value="Genomic_DNA"/>
</dbReference>
<evidence type="ECO:0000256" key="4">
    <source>
        <dbReference type="ARBA" id="ARBA00022927"/>
    </source>
</evidence>
<reference evidence="11" key="2">
    <citation type="submission" date="2021-01" db="EMBL/GenBank/DDBJ databases">
        <authorList>
            <person name="Schikora-Tamarit M.A."/>
        </authorList>
    </citation>
    <scope>NUCLEOTIDE SEQUENCE</scope>
    <source>
        <strain evidence="11">CBS6341</strain>
    </source>
</reference>
<gene>
    <name evidence="11" type="ORF">WICMUC_005370</name>
</gene>
<evidence type="ECO:0000256" key="2">
    <source>
        <dbReference type="ARBA" id="ARBA00022448"/>
    </source>
</evidence>
<reference evidence="11" key="1">
    <citation type="journal article" date="2021" name="Open Biol.">
        <title>Shared evolutionary footprints suggest mitochondrial oxidative damage underlies multiple complex I losses in fungi.</title>
        <authorList>
            <person name="Schikora-Tamarit M.A."/>
            <person name="Marcet-Houben M."/>
            <person name="Nosek J."/>
            <person name="Gabaldon T."/>
        </authorList>
    </citation>
    <scope>NUCLEOTIDE SEQUENCE</scope>
    <source>
        <strain evidence="11">CBS6341</strain>
    </source>
</reference>
<evidence type="ECO:0000256" key="5">
    <source>
        <dbReference type="ARBA" id="ARBA00023010"/>
    </source>
</evidence>
<dbReference type="Pfam" id="PF05172">
    <property type="entry name" value="RRM_Nup35"/>
    <property type="match status" value="1"/>
</dbReference>
<sequence length="476" mass="53616">MAAFRKDNQEYSKDLFGGYYQKNFDILQKSETPTQSRFIHLKSLGKGDTPDKSSDDLNISSISSPRRTPSQQKTFDAFNGSESLSLAAINQRFSSLESQQNQTQTTATSASDQPKQLTSKTINISNQPSWFNNPRRRNNTSQVIKRENYDEIDADSSFLIKQKSTSTNASQGFKTLSFGTRRNNQELPHVSTFSDELPPVKTLSDLQREDNTEEITIKNSNGSLSTNIDSNSNFSGSIEIPNSINNVQSISNNLRDDSSTGTRDLDNLFQPPKRSQADLVFQNQQKNSFNPSHDNESAVLVFGYPETISNSVIKHFAKFGTILEDFEVTRIDPLFSRAKPKTYPIYTGNGWIKLTYDNKASSFRALEENGSVFHGSTIACIPYSKQAIEKISSLSNVLDLDQSASLNFISQASNNDSELVQNYANMKSKITLKNDDKIFQRSTREKNFYSDNNTESKETDSIINRVSNWFFGWDDL</sequence>
<keyword evidence="6 8" id="KW-0906">Nuclear pore complex</keyword>
<keyword evidence="3 8" id="KW-0509">mRNA transport</keyword>
<feature type="domain" description="RRM Nup35-type" evidence="10">
    <location>
        <begin position="293"/>
        <end position="390"/>
    </location>
</feature>
<feature type="region of interest" description="Disordered" evidence="9">
    <location>
        <begin position="43"/>
        <end position="73"/>
    </location>
</feature>
<organism evidence="11 12">
    <name type="scientific">Wickerhamomyces mucosus</name>
    <dbReference type="NCBI Taxonomy" id="1378264"/>
    <lineage>
        <taxon>Eukaryota</taxon>
        <taxon>Fungi</taxon>
        <taxon>Dikarya</taxon>
        <taxon>Ascomycota</taxon>
        <taxon>Saccharomycotina</taxon>
        <taxon>Saccharomycetes</taxon>
        <taxon>Phaffomycetales</taxon>
        <taxon>Wickerhamomycetaceae</taxon>
        <taxon>Wickerhamomyces</taxon>
    </lineage>
</organism>
<feature type="region of interest" description="Disordered" evidence="9">
    <location>
        <begin position="249"/>
        <end position="269"/>
    </location>
</feature>
<dbReference type="InterPro" id="IPR012677">
    <property type="entry name" value="Nucleotide-bd_a/b_plait_sf"/>
</dbReference>
<dbReference type="InterPro" id="IPR007846">
    <property type="entry name" value="RRM_NUP35_dom"/>
</dbReference>
<dbReference type="GO" id="GO:0051028">
    <property type="term" value="P:mRNA transport"/>
    <property type="evidence" value="ECO:0007669"/>
    <property type="project" value="UniProtKB-UniRule"/>
</dbReference>
<evidence type="ECO:0000313" key="12">
    <source>
        <dbReference type="Proteomes" id="UP000769528"/>
    </source>
</evidence>
<feature type="compositionally biased region" description="Low complexity" evidence="9">
    <location>
        <begin position="56"/>
        <end position="72"/>
    </location>
</feature>
<dbReference type="Proteomes" id="UP000769528">
    <property type="component" value="Unassembled WGS sequence"/>
</dbReference>
<feature type="compositionally biased region" description="Low complexity" evidence="9">
    <location>
        <begin position="98"/>
        <end position="111"/>
    </location>
</feature>
<dbReference type="InterPro" id="IPR035979">
    <property type="entry name" value="RBD_domain_sf"/>
</dbReference>
<dbReference type="AlphaFoldDB" id="A0A9P8T5I6"/>
<keyword evidence="12" id="KW-1185">Reference proteome</keyword>
<evidence type="ECO:0000256" key="8">
    <source>
        <dbReference type="PROSITE-ProRule" id="PRU00804"/>
    </source>
</evidence>